<protein>
    <submittedName>
        <fullName evidence="2">Uncharacterized protein</fullName>
    </submittedName>
</protein>
<dbReference type="Proteomes" id="UP000006514">
    <property type="component" value="Unassembled WGS sequence"/>
</dbReference>
<reference evidence="3" key="1">
    <citation type="journal article" date="2012" name="Science">
        <title>The Paleozoic origin of enzymatic lignin decomposition reconstructed from 31 fungal genomes.</title>
        <authorList>
            <person name="Floudas D."/>
            <person name="Binder M."/>
            <person name="Riley R."/>
            <person name="Barry K."/>
            <person name="Blanchette R.A."/>
            <person name="Henrissat B."/>
            <person name="Martinez A.T."/>
            <person name="Otillar R."/>
            <person name="Spatafora J.W."/>
            <person name="Yadav J.S."/>
            <person name="Aerts A."/>
            <person name="Benoit I."/>
            <person name="Boyd A."/>
            <person name="Carlson A."/>
            <person name="Copeland A."/>
            <person name="Coutinho P.M."/>
            <person name="de Vries R.P."/>
            <person name="Ferreira P."/>
            <person name="Findley K."/>
            <person name="Foster B."/>
            <person name="Gaskell J."/>
            <person name="Glotzer D."/>
            <person name="Gorecki P."/>
            <person name="Heitman J."/>
            <person name="Hesse C."/>
            <person name="Hori C."/>
            <person name="Igarashi K."/>
            <person name="Jurgens J.A."/>
            <person name="Kallen N."/>
            <person name="Kersten P."/>
            <person name="Kohler A."/>
            <person name="Kuees U."/>
            <person name="Kumar T.K.A."/>
            <person name="Kuo A."/>
            <person name="LaButti K."/>
            <person name="Larrondo L.F."/>
            <person name="Lindquist E."/>
            <person name="Ling A."/>
            <person name="Lombard V."/>
            <person name="Lucas S."/>
            <person name="Lundell T."/>
            <person name="Martin R."/>
            <person name="McLaughlin D.J."/>
            <person name="Morgenstern I."/>
            <person name="Morin E."/>
            <person name="Murat C."/>
            <person name="Nagy L.G."/>
            <person name="Nolan M."/>
            <person name="Ohm R.A."/>
            <person name="Patyshakuliyeva A."/>
            <person name="Rokas A."/>
            <person name="Ruiz-Duenas F.J."/>
            <person name="Sabat G."/>
            <person name="Salamov A."/>
            <person name="Samejima M."/>
            <person name="Schmutz J."/>
            <person name="Slot J.C."/>
            <person name="St John F."/>
            <person name="Stenlid J."/>
            <person name="Sun H."/>
            <person name="Sun S."/>
            <person name="Syed K."/>
            <person name="Tsang A."/>
            <person name="Wiebenga A."/>
            <person name="Young D."/>
            <person name="Pisabarro A."/>
            <person name="Eastwood D.C."/>
            <person name="Martin F."/>
            <person name="Cullen D."/>
            <person name="Grigoriev I.V."/>
            <person name="Hibbett D.S."/>
        </authorList>
    </citation>
    <scope>NUCLEOTIDE SEQUENCE [LARGE SCALE GENOMIC DNA]</scope>
    <source>
        <strain evidence="3">TFB10046</strain>
    </source>
</reference>
<organism evidence="2 3">
    <name type="scientific">Auricularia subglabra (strain TFB-10046 / SS5)</name>
    <name type="common">White-rot fungus</name>
    <name type="synonym">Auricularia delicata (strain TFB10046)</name>
    <dbReference type="NCBI Taxonomy" id="717982"/>
    <lineage>
        <taxon>Eukaryota</taxon>
        <taxon>Fungi</taxon>
        <taxon>Dikarya</taxon>
        <taxon>Basidiomycota</taxon>
        <taxon>Agaricomycotina</taxon>
        <taxon>Agaricomycetes</taxon>
        <taxon>Auriculariales</taxon>
        <taxon>Auriculariaceae</taxon>
        <taxon>Auricularia</taxon>
    </lineage>
</organism>
<gene>
    <name evidence="2" type="ORF">AURDEDRAFT_176232</name>
</gene>
<dbReference type="KEGG" id="adl:AURDEDRAFT_176232"/>
<dbReference type="InParanoid" id="J0CW51"/>
<sequence length="514" mass="55231">MAPPKKLLLSLATMNDAAAHFGYAVDDFDDAEPAEMYSCCVVGDSFPALCDANKGALACAARNISRPSKLPIPKMHRLELLSQPCGIALAGVAPLPAMFMRANADAPVDPVLEFLQRMWLASLFCEGFAALHEVPRRALAQAGKHWCARFVEIANKHFPKPLSASYPHLNVVHSLVARFLDLGGSDVPVLLSVWGAYSESVFDGFDAAFFSFQPAVIPCSRCRKSTAPRACLRVSNKGKCLLCLNSNVSGNCVPAAQIFLEAGETKLSEDDGDDGAEEEEVDEPVTPPPKKRKTGSTFVKSEPTKPARKSNVWVNSRAPRKPVPSQAPSLPVKLEMPFGSKTAKQSRPSAPADDDIVMENIEDAAFAVPSVPQPDMPSSFGALAFPPPVAVPLPRTREDANTLATYRRLSGLDPVEFMATWMASGVAMINALVNVRRDFVNMFGSTTFQRRSLHHVSADFTAFQTWMAEHEGASDGETVEAEEAKETGSARSASAPPDSRSSRAGPSSSRAAAD</sequence>
<name>J0CW51_AURST</name>
<evidence type="ECO:0000313" key="3">
    <source>
        <dbReference type="Proteomes" id="UP000006514"/>
    </source>
</evidence>
<feature type="region of interest" description="Disordered" evidence="1">
    <location>
        <begin position="471"/>
        <end position="514"/>
    </location>
</feature>
<feature type="region of interest" description="Disordered" evidence="1">
    <location>
        <begin position="267"/>
        <end position="351"/>
    </location>
</feature>
<evidence type="ECO:0000313" key="2">
    <source>
        <dbReference type="EMBL" id="EJD34735.1"/>
    </source>
</evidence>
<dbReference type="AlphaFoldDB" id="J0CW51"/>
<feature type="compositionally biased region" description="Low complexity" evidence="1">
    <location>
        <begin position="489"/>
        <end position="514"/>
    </location>
</feature>
<accession>J0CW51</accession>
<keyword evidence="3" id="KW-1185">Reference proteome</keyword>
<dbReference type="EMBL" id="JH687924">
    <property type="protein sequence ID" value="EJD34735.1"/>
    <property type="molecule type" value="Genomic_DNA"/>
</dbReference>
<evidence type="ECO:0000256" key="1">
    <source>
        <dbReference type="SAM" id="MobiDB-lite"/>
    </source>
</evidence>
<proteinExistence type="predicted"/>
<feature type="compositionally biased region" description="Acidic residues" evidence="1">
    <location>
        <begin position="270"/>
        <end position="283"/>
    </location>
</feature>